<dbReference type="AlphaFoldDB" id="A0AAN6L2G1"/>
<name>A0AAN6L2G1_9PEZI</name>
<feature type="transmembrane region" description="Helical" evidence="1">
    <location>
        <begin position="245"/>
        <end position="263"/>
    </location>
</feature>
<comment type="caution">
    <text evidence="2">The sequence shown here is derived from an EMBL/GenBank/DDBJ whole genome shotgun (WGS) entry which is preliminary data.</text>
</comment>
<organism evidence="2 3">
    <name type="scientific">Friedmanniomyces endolithicus</name>
    <dbReference type="NCBI Taxonomy" id="329885"/>
    <lineage>
        <taxon>Eukaryota</taxon>
        <taxon>Fungi</taxon>
        <taxon>Dikarya</taxon>
        <taxon>Ascomycota</taxon>
        <taxon>Pezizomycotina</taxon>
        <taxon>Dothideomycetes</taxon>
        <taxon>Dothideomycetidae</taxon>
        <taxon>Mycosphaerellales</taxon>
        <taxon>Teratosphaeriaceae</taxon>
        <taxon>Friedmanniomyces</taxon>
    </lineage>
</organism>
<reference evidence="2" key="1">
    <citation type="submission" date="2023-06" db="EMBL/GenBank/DDBJ databases">
        <title>Black Yeasts Isolated from many extreme environments.</title>
        <authorList>
            <person name="Coleine C."/>
            <person name="Stajich J.E."/>
            <person name="Selbmann L."/>
        </authorList>
    </citation>
    <scope>NUCLEOTIDE SEQUENCE</scope>
    <source>
        <strain evidence="2">CCFEE 5200</strain>
    </source>
</reference>
<keyword evidence="1" id="KW-1133">Transmembrane helix</keyword>
<feature type="transmembrane region" description="Helical" evidence="1">
    <location>
        <begin position="331"/>
        <end position="350"/>
    </location>
</feature>
<evidence type="ECO:0000313" key="2">
    <source>
        <dbReference type="EMBL" id="KAK1013782.1"/>
    </source>
</evidence>
<accession>A0AAN6L2G1</accession>
<dbReference type="PANTHER" id="PTHR33927:SF5">
    <property type="entry name" value="ENZYME, PUTATIVE (AFU_ORTHOLOGUE AFUA_8G01222)-RELATED"/>
    <property type="match status" value="1"/>
</dbReference>
<dbReference type="InterPro" id="IPR052979">
    <property type="entry name" value="Adenylate-forming_domain"/>
</dbReference>
<evidence type="ECO:0008006" key="4">
    <source>
        <dbReference type="Google" id="ProtNLM"/>
    </source>
</evidence>
<gene>
    <name evidence="2" type="ORF">LTR91_001380</name>
</gene>
<feature type="transmembrane region" description="Helical" evidence="1">
    <location>
        <begin position="370"/>
        <end position="389"/>
    </location>
</feature>
<dbReference type="InterPro" id="IPR039261">
    <property type="entry name" value="FNR_nucleotide-bd"/>
</dbReference>
<evidence type="ECO:0000313" key="3">
    <source>
        <dbReference type="Proteomes" id="UP001175353"/>
    </source>
</evidence>
<feature type="transmembrane region" description="Helical" evidence="1">
    <location>
        <begin position="401"/>
        <end position="423"/>
    </location>
</feature>
<proteinExistence type="predicted"/>
<protein>
    <recommendedName>
        <fullName evidence="4">Integral membrane protein TmpA</fullName>
    </recommendedName>
</protein>
<dbReference type="Proteomes" id="UP001175353">
    <property type="component" value="Unassembled WGS sequence"/>
</dbReference>
<dbReference type="SUPFAM" id="SSF52343">
    <property type="entry name" value="Ferredoxin reductase-like, C-terminal NADP-linked domain"/>
    <property type="match status" value="1"/>
</dbReference>
<sequence>MRSVNAFSCYAGHETDVVLPNLTFGRRTLPEERVYAVSTWVQSLQNYDRTGPEDGQSSRDCLLLPSIAHITPKRAEYYTALEHRGRRRLPSFGGRSTLRSRVRLDNLISASAPRALARLPVSEQLVWVGIDEPARVYRPWSSRSWDSLFSGSTLLDNEKYDATDLDDDFGDFHEDYAGLYATQEQLRTLQARHPLPSIPGERYWKSRWYRYMTAYRWLMALVLLSNVGVMIAVISLHVAGRALLAYPQAAIATGANLLTTILMRQEHVINVFYHLACALPQRSPLQVRKFAARLTYNYGGVHAGAAISALLWYTIYAAMVGRHLHGTDAQVKAVSAITAGILVLFVALIVLSHPSIRRRYHNQWELSHRYGGWTAVALVWAQTLLVATADAGTAHQHLARTLLHLPNFYFLLIITICLLYPWLRLKRLPVRATYLSTHATGLNFTDRTMPTCRGVRLARNPFLENHGFATIPNAPPPAPTKTNHNHAPSSDPEKGYTILISNAGDFTRTLIQHPPSKIWLRGAPTTGVMCLSSLFRPLVIVATGSGIGPCLSFLNTHHGHPLRVLWSARCPAKTYGNGVVREVLRADPRAVVVDTGAVGCARVDLVGLAFALVREVRAEAVMVISNPKVTGEVVCGMERKGVAAFGAVFDS</sequence>
<keyword evidence="1" id="KW-0812">Transmembrane</keyword>
<evidence type="ECO:0000256" key="1">
    <source>
        <dbReference type="SAM" id="Phobius"/>
    </source>
</evidence>
<feature type="transmembrane region" description="Helical" evidence="1">
    <location>
        <begin position="217"/>
        <end position="239"/>
    </location>
</feature>
<keyword evidence="3" id="KW-1185">Reference proteome</keyword>
<feature type="transmembrane region" description="Helical" evidence="1">
    <location>
        <begin position="298"/>
        <end position="319"/>
    </location>
</feature>
<dbReference type="EMBL" id="JAUJLE010000005">
    <property type="protein sequence ID" value="KAK1013782.1"/>
    <property type="molecule type" value="Genomic_DNA"/>
</dbReference>
<keyword evidence="1" id="KW-0472">Membrane</keyword>
<dbReference type="PANTHER" id="PTHR33927">
    <property type="entry name" value="TRANSMEMBRANE PROTEIN"/>
    <property type="match status" value="1"/>
</dbReference>